<sequence length="211" mass="22829">MRGRRQEATSAAPVLPGWRGSSHGRPTNRRRRRTPPLHLDWPWRPVAQPDDNGFGGGGGVGRGRGRRLVEGCGAPAGLVAAARRSTRTTMEKRGGGAASAPPIGRGPRPRRRRRLRLAEAPVSRGRGPGERFRVFFPLSLSLALSYEPRGRWWGVIQDPDVGQLLWPPEEGLSGLLPQAESRGSPVERGEPVPCGSRKVGWVAALTLTADP</sequence>
<dbReference type="AlphaFoldDB" id="A0A401THD4"/>
<comment type="caution">
    <text evidence="2">The sequence shown here is derived from an EMBL/GenBank/DDBJ whole genome shotgun (WGS) entry which is preliminary data.</text>
</comment>
<evidence type="ECO:0000313" key="3">
    <source>
        <dbReference type="Proteomes" id="UP000287033"/>
    </source>
</evidence>
<evidence type="ECO:0000256" key="1">
    <source>
        <dbReference type="SAM" id="MobiDB-lite"/>
    </source>
</evidence>
<feature type="compositionally biased region" description="Gly residues" evidence="1">
    <location>
        <begin position="53"/>
        <end position="62"/>
    </location>
</feature>
<evidence type="ECO:0000313" key="2">
    <source>
        <dbReference type="EMBL" id="GCC42026.1"/>
    </source>
</evidence>
<reference evidence="2 3" key="1">
    <citation type="journal article" date="2018" name="Nat. Ecol. Evol.">
        <title>Shark genomes provide insights into elasmobranch evolution and the origin of vertebrates.</title>
        <authorList>
            <person name="Hara Y"/>
            <person name="Yamaguchi K"/>
            <person name="Onimaru K"/>
            <person name="Kadota M"/>
            <person name="Koyanagi M"/>
            <person name="Keeley SD"/>
            <person name="Tatsumi K"/>
            <person name="Tanaka K"/>
            <person name="Motone F"/>
            <person name="Kageyama Y"/>
            <person name="Nozu R"/>
            <person name="Adachi N"/>
            <person name="Nishimura O"/>
            <person name="Nakagawa R"/>
            <person name="Tanegashima C"/>
            <person name="Kiyatake I"/>
            <person name="Matsumoto R"/>
            <person name="Murakumo K"/>
            <person name="Nishida K"/>
            <person name="Terakita A"/>
            <person name="Kuratani S"/>
            <person name="Sato K"/>
            <person name="Hyodo S Kuraku.S."/>
        </authorList>
    </citation>
    <scope>NUCLEOTIDE SEQUENCE [LARGE SCALE GENOMIC DNA]</scope>
</reference>
<dbReference type="EMBL" id="BEZZ01076377">
    <property type="protein sequence ID" value="GCC42026.1"/>
    <property type="molecule type" value="Genomic_DNA"/>
</dbReference>
<keyword evidence="3" id="KW-1185">Reference proteome</keyword>
<feature type="region of interest" description="Disordered" evidence="1">
    <location>
        <begin position="82"/>
        <end position="119"/>
    </location>
</feature>
<gene>
    <name evidence="2" type="ORF">chiPu_0026301</name>
</gene>
<protein>
    <submittedName>
        <fullName evidence="2">Uncharacterized protein</fullName>
    </submittedName>
</protein>
<feature type="compositionally biased region" description="Basic residues" evidence="1">
    <location>
        <begin position="26"/>
        <end position="35"/>
    </location>
</feature>
<organism evidence="2 3">
    <name type="scientific">Chiloscyllium punctatum</name>
    <name type="common">Brownbanded bambooshark</name>
    <name type="synonym">Hemiscyllium punctatum</name>
    <dbReference type="NCBI Taxonomy" id="137246"/>
    <lineage>
        <taxon>Eukaryota</taxon>
        <taxon>Metazoa</taxon>
        <taxon>Chordata</taxon>
        <taxon>Craniata</taxon>
        <taxon>Vertebrata</taxon>
        <taxon>Chondrichthyes</taxon>
        <taxon>Elasmobranchii</taxon>
        <taxon>Galeomorphii</taxon>
        <taxon>Galeoidea</taxon>
        <taxon>Orectolobiformes</taxon>
        <taxon>Hemiscylliidae</taxon>
        <taxon>Chiloscyllium</taxon>
    </lineage>
</organism>
<proteinExistence type="predicted"/>
<accession>A0A401THD4</accession>
<feature type="region of interest" description="Disordered" evidence="1">
    <location>
        <begin position="1"/>
        <end position="62"/>
    </location>
</feature>
<dbReference type="Proteomes" id="UP000287033">
    <property type="component" value="Unassembled WGS sequence"/>
</dbReference>
<name>A0A401THD4_CHIPU</name>